<reference evidence="5 6" key="1">
    <citation type="submission" date="2022-03" db="EMBL/GenBank/DDBJ databases">
        <title>Luteimonas soily sp. nov., a novel bacterium isolated from the soil.</title>
        <authorList>
            <person name="Zhang X."/>
        </authorList>
    </citation>
    <scope>NUCLEOTIDE SEQUENCE [LARGE SCALE GENOMIC DNA]</scope>
    <source>
        <strain evidence="5 6">50</strain>
    </source>
</reference>
<dbReference type="PANTHER" id="PTHR43768">
    <property type="entry name" value="TREHALOSE 6-PHOSPHATE PHOSPHATASE"/>
    <property type="match status" value="1"/>
</dbReference>
<comment type="similarity">
    <text evidence="2 4">Belongs to the trehalose phosphatase family.</text>
</comment>
<keyword evidence="4" id="KW-0460">Magnesium</keyword>
<evidence type="ECO:0000256" key="3">
    <source>
        <dbReference type="ARBA" id="ARBA00022801"/>
    </source>
</evidence>
<organism evidence="5 6">
    <name type="scientific">Cognatiluteimonas sedimenti</name>
    <dbReference type="NCBI Taxonomy" id="2927791"/>
    <lineage>
        <taxon>Bacteria</taxon>
        <taxon>Pseudomonadati</taxon>
        <taxon>Pseudomonadota</taxon>
        <taxon>Gammaproteobacteria</taxon>
        <taxon>Lysobacterales</taxon>
        <taxon>Lysobacteraceae</taxon>
        <taxon>Cognatiluteimonas</taxon>
    </lineage>
</organism>
<dbReference type="EMBL" id="JALGCL010000002">
    <property type="protein sequence ID" value="MCJ0825776.1"/>
    <property type="molecule type" value="Genomic_DNA"/>
</dbReference>
<evidence type="ECO:0000256" key="2">
    <source>
        <dbReference type="ARBA" id="ARBA00008770"/>
    </source>
</evidence>
<dbReference type="InterPro" id="IPR003337">
    <property type="entry name" value="Trehalose_PPase"/>
</dbReference>
<dbReference type="Pfam" id="PF02358">
    <property type="entry name" value="Trehalose_PPase"/>
    <property type="match status" value="1"/>
</dbReference>
<evidence type="ECO:0000256" key="4">
    <source>
        <dbReference type="RuleBase" id="RU361117"/>
    </source>
</evidence>
<dbReference type="SUPFAM" id="SSF56784">
    <property type="entry name" value="HAD-like"/>
    <property type="match status" value="1"/>
</dbReference>
<dbReference type="Proteomes" id="UP001165423">
    <property type="component" value="Unassembled WGS sequence"/>
</dbReference>
<dbReference type="PANTHER" id="PTHR43768:SF3">
    <property type="entry name" value="TREHALOSE 6-PHOSPHATE PHOSPHATASE"/>
    <property type="match status" value="1"/>
</dbReference>
<comment type="function">
    <text evidence="4">Removes the phosphate from trehalose 6-phosphate to produce free trehalose.</text>
</comment>
<name>A0ABT0A469_9GAMM</name>
<comment type="caution">
    <text evidence="5">The sequence shown here is derived from an EMBL/GenBank/DDBJ whole genome shotgun (WGS) entry which is preliminary data.</text>
</comment>
<comment type="catalytic activity">
    <reaction evidence="4">
        <text>alpha,alpha-trehalose 6-phosphate + H2O = alpha,alpha-trehalose + phosphate</text>
        <dbReference type="Rhea" id="RHEA:23420"/>
        <dbReference type="ChEBI" id="CHEBI:15377"/>
        <dbReference type="ChEBI" id="CHEBI:16551"/>
        <dbReference type="ChEBI" id="CHEBI:43474"/>
        <dbReference type="ChEBI" id="CHEBI:58429"/>
        <dbReference type="EC" id="3.1.3.12"/>
    </reaction>
</comment>
<keyword evidence="6" id="KW-1185">Reference proteome</keyword>
<evidence type="ECO:0000313" key="6">
    <source>
        <dbReference type="Proteomes" id="UP001165423"/>
    </source>
</evidence>
<dbReference type="RefSeq" id="WP_243320629.1">
    <property type="nucleotide sequence ID" value="NZ_JALGCL010000002.1"/>
</dbReference>
<dbReference type="InterPro" id="IPR006379">
    <property type="entry name" value="HAD-SF_hydro_IIB"/>
</dbReference>
<comment type="cofactor">
    <cofactor evidence="4">
        <name>Mg(2+)</name>
        <dbReference type="ChEBI" id="CHEBI:18420"/>
    </cofactor>
</comment>
<dbReference type="InterPro" id="IPR023214">
    <property type="entry name" value="HAD_sf"/>
</dbReference>
<gene>
    <name evidence="5" type="primary">otsB</name>
    <name evidence="5" type="ORF">MQC88_07375</name>
</gene>
<keyword evidence="4" id="KW-0479">Metal-binding</keyword>
<accession>A0ABT0A469</accession>
<evidence type="ECO:0000313" key="5">
    <source>
        <dbReference type="EMBL" id="MCJ0825776.1"/>
    </source>
</evidence>
<proteinExistence type="inferred from homology"/>
<comment type="pathway">
    <text evidence="1 4">Glycan biosynthesis; trehalose biosynthesis.</text>
</comment>
<dbReference type="Gene3D" id="3.30.70.1020">
    <property type="entry name" value="Trehalose-6-phosphate phosphatase related protein, domain 2"/>
    <property type="match status" value="1"/>
</dbReference>
<sequence>MNARRDPSRPRPPAPADDWALFLDVDGCLLDFADAPGAVVVPRDLRATLAALARRLQGALALVSGRSIDAIDALFAPLQLPAAGLHGLERRNTRLHLPPQAPPALAAIHAEATTIAQAYPGALVEDKGVALGLHWRTAPGAGDALRRFAEAALPRLPGYRLQHGDHVVELRPASGDKGSAIRALLDEPPFRGRVPVFAGDDLTDESGFAVVNADGGLSVLVGGREPSAAHYGLPDPGTVRDWLGAMPGTNEGRPQ</sequence>
<dbReference type="Gene3D" id="3.40.50.1000">
    <property type="entry name" value="HAD superfamily/HAD-like"/>
    <property type="match status" value="1"/>
</dbReference>
<dbReference type="NCBIfam" id="TIGR01484">
    <property type="entry name" value="HAD-SF-IIB"/>
    <property type="match status" value="1"/>
</dbReference>
<dbReference type="GO" id="GO:0004805">
    <property type="term" value="F:trehalose-phosphatase activity"/>
    <property type="evidence" value="ECO:0007669"/>
    <property type="project" value="UniProtKB-EC"/>
</dbReference>
<evidence type="ECO:0000256" key="1">
    <source>
        <dbReference type="ARBA" id="ARBA00005199"/>
    </source>
</evidence>
<dbReference type="EC" id="3.1.3.12" evidence="4"/>
<keyword evidence="3 4" id="KW-0378">Hydrolase</keyword>
<dbReference type="InterPro" id="IPR044651">
    <property type="entry name" value="OTSB-like"/>
</dbReference>
<dbReference type="InterPro" id="IPR036412">
    <property type="entry name" value="HAD-like_sf"/>
</dbReference>
<dbReference type="NCBIfam" id="TIGR00685">
    <property type="entry name" value="T6PP"/>
    <property type="match status" value="1"/>
</dbReference>
<protein>
    <recommendedName>
        <fullName evidence="4">Trehalose 6-phosphate phosphatase</fullName>
        <ecNumber evidence="4">3.1.3.12</ecNumber>
    </recommendedName>
</protein>
<dbReference type="CDD" id="cd01627">
    <property type="entry name" value="HAD_TPP"/>
    <property type="match status" value="1"/>
</dbReference>